<accession>C5C2L7</accession>
<dbReference type="NCBIfam" id="TIGR01764">
    <property type="entry name" value="excise"/>
    <property type="match status" value="1"/>
</dbReference>
<feature type="domain" description="Helix-turn-helix" evidence="1">
    <location>
        <begin position="77"/>
        <end position="126"/>
    </location>
</feature>
<dbReference type="KEGG" id="bcv:Bcav_1445"/>
<proteinExistence type="predicted"/>
<gene>
    <name evidence="2" type="ordered locus">Bcav_1445</name>
</gene>
<dbReference type="Pfam" id="PF12728">
    <property type="entry name" value="HTH_17"/>
    <property type="match status" value="1"/>
</dbReference>
<evidence type="ECO:0000313" key="3">
    <source>
        <dbReference type="Proteomes" id="UP000007962"/>
    </source>
</evidence>
<dbReference type="InterPro" id="IPR010093">
    <property type="entry name" value="SinI_DNA-bd"/>
</dbReference>
<dbReference type="eggNOG" id="COG3311">
    <property type="taxonomic scope" value="Bacteria"/>
</dbReference>
<sequence>MPIRHADDLPVLLMPLSDARGFSELADALEAAPRLRLATGSGREHELPEEMVELLRTVVETMRRGRDVQVVPVSQRLTTAEVARILGVSRPTVVRLIDDGVLPADRARTHRAVLLADVVTYQRNRRSALDPNKDEVRELFGEFRYGGAIRPSADVRIFEPTGIATSDPEEVTTFDAFDATRSLTKPGIADSAGADKTVADDAA</sequence>
<dbReference type="STRING" id="471853.Bcav_1445"/>
<dbReference type="RefSeq" id="WP_015881943.1">
    <property type="nucleotide sequence ID" value="NC_012669.1"/>
</dbReference>
<protein>
    <submittedName>
        <fullName evidence="2">DNA binding domain protein, excisionase family</fullName>
    </submittedName>
</protein>
<keyword evidence="3" id="KW-1185">Reference proteome</keyword>
<dbReference type="Proteomes" id="UP000007962">
    <property type="component" value="Chromosome"/>
</dbReference>
<evidence type="ECO:0000313" key="2">
    <source>
        <dbReference type="EMBL" id="ACQ79703.1"/>
    </source>
</evidence>
<dbReference type="EMBL" id="CP001618">
    <property type="protein sequence ID" value="ACQ79703.1"/>
    <property type="molecule type" value="Genomic_DNA"/>
</dbReference>
<evidence type="ECO:0000259" key="1">
    <source>
        <dbReference type="Pfam" id="PF12728"/>
    </source>
</evidence>
<dbReference type="InterPro" id="IPR009061">
    <property type="entry name" value="DNA-bd_dom_put_sf"/>
</dbReference>
<dbReference type="InterPro" id="IPR041657">
    <property type="entry name" value="HTH_17"/>
</dbReference>
<name>C5C2L7_BEUC1</name>
<reference evidence="2 3" key="1">
    <citation type="journal article" date="2009" name="Stand. Genomic Sci.">
        <title>Complete genome sequence of Beutenbergia cavernae type strain (HKI 0122).</title>
        <authorList>
            <person name="Land M."/>
            <person name="Pukall R."/>
            <person name="Abt B."/>
            <person name="Goker M."/>
            <person name="Rohde M."/>
            <person name="Glavina Del Rio T."/>
            <person name="Tice H."/>
            <person name="Copeland A."/>
            <person name="Cheng J.F."/>
            <person name="Lucas S."/>
            <person name="Chen F."/>
            <person name="Nolan M."/>
            <person name="Bruce D."/>
            <person name="Goodwin L."/>
            <person name="Pitluck S."/>
            <person name="Ivanova N."/>
            <person name="Mavromatis K."/>
            <person name="Ovchinnikova G."/>
            <person name="Pati A."/>
            <person name="Chen A."/>
            <person name="Palaniappan K."/>
            <person name="Hauser L."/>
            <person name="Chang Y.J."/>
            <person name="Jefferies C.C."/>
            <person name="Saunders E."/>
            <person name="Brettin T."/>
            <person name="Detter J.C."/>
            <person name="Han C."/>
            <person name="Chain P."/>
            <person name="Bristow J."/>
            <person name="Eisen J.A."/>
            <person name="Markowitz V."/>
            <person name="Hugenholtz P."/>
            <person name="Kyrpides N.C."/>
            <person name="Klenk H.P."/>
            <person name="Lapidus A."/>
        </authorList>
    </citation>
    <scope>NUCLEOTIDE SEQUENCE [LARGE SCALE GENOMIC DNA]</scope>
    <source>
        <strain evidence="3">ATCC BAA-8 / DSM 12333 / NBRC 16432</strain>
    </source>
</reference>
<dbReference type="GO" id="GO:0003677">
    <property type="term" value="F:DNA binding"/>
    <property type="evidence" value="ECO:0007669"/>
    <property type="project" value="InterPro"/>
</dbReference>
<dbReference type="SUPFAM" id="SSF46955">
    <property type="entry name" value="Putative DNA-binding domain"/>
    <property type="match status" value="1"/>
</dbReference>
<organism evidence="2 3">
    <name type="scientific">Beutenbergia cavernae (strain ATCC BAA-8 / DSM 12333 / CCUG 43141 / JCM 11478 / NBRC 16432 / NCIMB 13614 / HKI 0122)</name>
    <dbReference type="NCBI Taxonomy" id="471853"/>
    <lineage>
        <taxon>Bacteria</taxon>
        <taxon>Bacillati</taxon>
        <taxon>Actinomycetota</taxon>
        <taxon>Actinomycetes</taxon>
        <taxon>Micrococcales</taxon>
        <taxon>Beutenbergiaceae</taxon>
        <taxon>Beutenbergia</taxon>
    </lineage>
</organism>
<dbReference type="HOGENOM" id="CLU_1346725_0_0_11"/>
<dbReference type="AlphaFoldDB" id="C5C2L7"/>